<dbReference type="GO" id="GO:0016746">
    <property type="term" value="F:acyltransferase activity"/>
    <property type="evidence" value="ECO:0007669"/>
    <property type="project" value="UniProtKB-KW"/>
</dbReference>
<dbReference type="Pfam" id="PF00132">
    <property type="entry name" value="Hexapep"/>
    <property type="match status" value="1"/>
</dbReference>
<dbReference type="InterPro" id="IPR018357">
    <property type="entry name" value="Hexapep_transf_CS"/>
</dbReference>
<dbReference type="InterPro" id="IPR011004">
    <property type="entry name" value="Trimer_LpxA-like_sf"/>
</dbReference>
<protein>
    <submittedName>
        <fullName evidence="4">DapH/DapD/GlmU-related protein</fullName>
    </submittedName>
</protein>
<comment type="caution">
    <text evidence="4">The sequence shown here is derived from an EMBL/GenBank/DDBJ whole genome shotgun (WGS) entry which is preliminary data.</text>
</comment>
<accession>A0AAE3QS05</accession>
<evidence type="ECO:0000313" key="4">
    <source>
        <dbReference type="EMBL" id="MDJ1482170.1"/>
    </source>
</evidence>
<reference evidence="4" key="1">
    <citation type="submission" date="2023-05" db="EMBL/GenBank/DDBJ databases">
        <authorList>
            <person name="Zhang X."/>
        </authorList>
    </citation>
    <scope>NUCLEOTIDE SEQUENCE</scope>
    <source>
        <strain evidence="4">YF14B1</strain>
    </source>
</reference>
<dbReference type="RefSeq" id="WP_313980933.1">
    <property type="nucleotide sequence ID" value="NZ_JASJOS010000007.1"/>
</dbReference>
<dbReference type="PANTHER" id="PTHR23416">
    <property type="entry name" value="SIALIC ACID SYNTHASE-RELATED"/>
    <property type="match status" value="1"/>
</dbReference>
<dbReference type="CDD" id="cd04647">
    <property type="entry name" value="LbH_MAT_like"/>
    <property type="match status" value="1"/>
</dbReference>
<evidence type="ECO:0000256" key="3">
    <source>
        <dbReference type="ARBA" id="ARBA00023315"/>
    </source>
</evidence>
<dbReference type="PROSITE" id="PS00101">
    <property type="entry name" value="HEXAPEP_TRANSFERASES"/>
    <property type="match status" value="1"/>
</dbReference>
<dbReference type="InterPro" id="IPR051159">
    <property type="entry name" value="Hexapeptide_acetyltransf"/>
</dbReference>
<evidence type="ECO:0000256" key="1">
    <source>
        <dbReference type="ARBA" id="ARBA00022679"/>
    </source>
</evidence>
<dbReference type="InterPro" id="IPR001451">
    <property type="entry name" value="Hexapep"/>
</dbReference>
<sequence>MISLKLDTPISLRVKPKIIQKPKPVSLSLKRRIIRKVKKILSIKKDAVVPIAQDTTLYINEYFNNSHFNENVYINSYYGGGIIEIGENCLIMGGFNIEGPNGKIKIGTSTFIGGNTQLNSMNSISIGNNVLIAANCVIQDHNSHSTNYLERRNDINLTIRRFLGNPAKDKNFDIIANKSIVIEDDVWIGMGVYILKGVTIGARSIIGAGSVVTKDVPSDTIYAGNPASFVKKLK</sequence>
<gene>
    <name evidence="4" type="ORF">QNI16_16825</name>
</gene>
<keyword evidence="3" id="KW-0012">Acyltransferase</keyword>
<evidence type="ECO:0000256" key="2">
    <source>
        <dbReference type="ARBA" id="ARBA00022737"/>
    </source>
</evidence>
<dbReference type="Gene3D" id="2.160.10.10">
    <property type="entry name" value="Hexapeptide repeat proteins"/>
    <property type="match status" value="1"/>
</dbReference>
<dbReference type="AlphaFoldDB" id="A0AAE3QS05"/>
<organism evidence="4 5">
    <name type="scientific">Xanthocytophaga flava</name>
    <dbReference type="NCBI Taxonomy" id="3048013"/>
    <lineage>
        <taxon>Bacteria</taxon>
        <taxon>Pseudomonadati</taxon>
        <taxon>Bacteroidota</taxon>
        <taxon>Cytophagia</taxon>
        <taxon>Cytophagales</taxon>
        <taxon>Rhodocytophagaceae</taxon>
        <taxon>Xanthocytophaga</taxon>
    </lineage>
</organism>
<evidence type="ECO:0000313" key="5">
    <source>
        <dbReference type="Proteomes" id="UP001241110"/>
    </source>
</evidence>
<dbReference type="SUPFAM" id="SSF51161">
    <property type="entry name" value="Trimeric LpxA-like enzymes"/>
    <property type="match status" value="1"/>
</dbReference>
<dbReference type="Pfam" id="PF14602">
    <property type="entry name" value="Hexapep_2"/>
    <property type="match status" value="1"/>
</dbReference>
<proteinExistence type="predicted"/>
<dbReference type="EMBL" id="JASJOS010000007">
    <property type="protein sequence ID" value="MDJ1482170.1"/>
    <property type="molecule type" value="Genomic_DNA"/>
</dbReference>
<keyword evidence="1" id="KW-0808">Transferase</keyword>
<keyword evidence="2" id="KW-0677">Repeat</keyword>
<name>A0AAE3QS05_9BACT</name>
<dbReference type="Proteomes" id="UP001241110">
    <property type="component" value="Unassembled WGS sequence"/>
</dbReference>